<protein>
    <submittedName>
        <fullName evidence="8">Aspartyl/asparaginyl beta-hydroxylase</fullName>
        <ecNumber evidence="8">1.14.11.16</ecNumber>
    </submittedName>
</protein>
<keyword evidence="3 5" id="KW-0863">Zinc-finger</keyword>
<dbReference type="Pfam" id="PF01753">
    <property type="entry name" value="zf-MYND"/>
    <property type="match status" value="1"/>
</dbReference>
<evidence type="ECO:0000256" key="3">
    <source>
        <dbReference type="ARBA" id="ARBA00022771"/>
    </source>
</evidence>
<dbReference type="Gene3D" id="3.10.20.90">
    <property type="entry name" value="Phosphatidylinositol 3-kinase Catalytic Subunit, Chain A, domain 1"/>
    <property type="match status" value="1"/>
</dbReference>
<evidence type="ECO:0000313" key="8">
    <source>
        <dbReference type="EMBL" id="KAK1733215.1"/>
    </source>
</evidence>
<reference evidence="8" key="1">
    <citation type="submission" date="2023-06" db="EMBL/GenBank/DDBJ databases">
        <title>Survivors Of The Sea: Transcriptome response of Skeletonema marinoi to long-term dormancy.</title>
        <authorList>
            <person name="Pinder M.I.M."/>
            <person name="Kourtchenko O."/>
            <person name="Robertson E.K."/>
            <person name="Larsson T."/>
            <person name="Maumus F."/>
            <person name="Osuna-Cruz C.M."/>
            <person name="Vancaester E."/>
            <person name="Stenow R."/>
            <person name="Vandepoele K."/>
            <person name="Ploug H."/>
            <person name="Bruchert V."/>
            <person name="Godhe A."/>
            <person name="Topel M."/>
        </authorList>
    </citation>
    <scope>NUCLEOTIDE SEQUENCE</scope>
    <source>
        <strain evidence="8">R05AC</strain>
    </source>
</reference>
<dbReference type="SUPFAM" id="SSF51197">
    <property type="entry name" value="Clavaminate synthase-like"/>
    <property type="match status" value="1"/>
</dbReference>
<evidence type="ECO:0000256" key="2">
    <source>
        <dbReference type="ARBA" id="ARBA00022723"/>
    </source>
</evidence>
<accession>A0AAD9D535</accession>
<feature type="region of interest" description="Disordered" evidence="6">
    <location>
        <begin position="302"/>
        <end position="328"/>
    </location>
</feature>
<keyword evidence="2" id="KW-0479">Metal-binding</keyword>
<evidence type="ECO:0000256" key="5">
    <source>
        <dbReference type="PROSITE-ProRule" id="PRU00134"/>
    </source>
</evidence>
<organism evidence="8 9">
    <name type="scientific">Skeletonema marinoi</name>
    <dbReference type="NCBI Taxonomy" id="267567"/>
    <lineage>
        <taxon>Eukaryota</taxon>
        <taxon>Sar</taxon>
        <taxon>Stramenopiles</taxon>
        <taxon>Ochrophyta</taxon>
        <taxon>Bacillariophyta</taxon>
        <taxon>Coscinodiscophyceae</taxon>
        <taxon>Thalassiosirophycidae</taxon>
        <taxon>Thalassiosirales</taxon>
        <taxon>Skeletonemataceae</taxon>
        <taxon>Skeletonema</taxon>
        <taxon>Skeletonema marinoi-dohrnii complex</taxon>
    </lineage>
</organism>
<dbReference type="GO" id="GO:0005783">
    <property type="term" value="C:endoplasmic reticulum"/>
    <property type="evidence" value="ECO:0007669"/>
    <property type="project" value="TreeGrafter"/>
</dbReference>
<feature type="domain" description="MYND-type" evidence="7">
    <location>
        <begin position="136"/>
        <end position="178"/>
    </location>
</feature>
<gene>
    <name evidence="8" type="ORF">QTG54_016072</name>
</gene>
<dbReference type="InterPro" id="IPR002893">
    <property type="entry name" value="Znf_MYND"/>
</dbReference>
<dbReference type="InterPro" id="IPR027443">
    <property type="entry name" value="IPNS-like_sf"/>
</dbReference>
<evidence type="ECO:0000256" key="4">
    <source>
        <dbReference type="ARBA" id="ARBA00022833"/>
    </source>
</evidence>
<name>A0AAD9D535_9STRA</name>
<dbReference type="EC" id="1.14.11.16" evidence="8"/>
<keyword evidence="8" id="KW-0560">Oxidoreductase</keyword>
<evidence type="ECO:0000259" key="7">
    <source>
        <dbReference type="PROSITE" id="PS50865"/>
    </source>
</evidence>
<evidence type="ECO:0000256" key="1">
    <source>
        <dbReference type="ARBA" id="ARBA00007730"/>
    </source>
</evidence>
<dbReference type="PANTHER" id="PTHR12366:SF29">
    <property type="entry name" value="ASPARTYL BETA-HYDROXYLASE, ISOFORM L"/>
    <property type="match status" value="1"/>
</dbReference>
<comment type="similarity">
    <text evidence="1">Belongs to the aspartyl/asparaginyl beta-hydroxylase family.</text>
</comment>
<dbReference type="PANTHER" id="PTHR12366">
    <property type="entry name" value="ASPARTYL/ASPARAGINYL BETA-HYDROXYLASE"/>
    <property type="match status" value="1"/>
</dbReference>
<dbReference type="InterPro" id="IPR022617">
    <property type="entry name" value="Rad60/SUMO-like_dom"/>
</dbReference>
<proteinExistence type="inferred from homology"/>
<dbReference type="InterPro" id="IPR007803">
    <property type="entry name" value="Asp/Arg/Pro-Hydrxlase"/>
</dbReference>
<dbReference type="InterPro" id="IPR029071">
    <property type="entry name" value="Ubiquitin-like_domsf"/>
</dbReference>
<dbReference type="CDD" id="cd01763">
    <property type="entry name" value="Ubl_SUMO_like"/>
    <property type="match status" value="1"/>
</dbReference>
<dbReference type="Gene3D" id="2.60.120.330">
    <property type="entry name" value="B-lactam Antibiotic, Isopenicillin N Synthase, Chain"/>
    <property type="match status" value="1"/>
</dbReference>
<dbReference type="AlphaFoldDB" id="A0AAD9D535"/>
<dbReference type="Gene3D" id="6.10.140.2220">
    <property type="match status" value="1"/>
</dbReference>
<sequence length="675" mass="75918">MAAYNDLSSAVSLAGAAATDNDSNNMTIDEGNGGCGPIIFTVINNCGIVETRFKVNKTTKMQKVFKAYAKKHNIHIASPGIHFKFHEKHIQPNDTAASLGLKDDDTIQCVNTITINTTTTSSKFKELQLYTNFTTCSHCNLPPHNNNKKLLTCSDCASAVYHNSACQRSHWKVHKRSCAKLSQSLLPLKELIRWNKLFKVMKQQQYHDVSSGGGTKRKKKKRPLTWCWWHPDNENGITSQTLQHTNHIWNVAVEQWNTKDYLRAMEGMQFALEAYQSAWPYIGKGSGSFEMPSDDVVVDVDDGRRRESSGGGDQMKNDALGGGDDHNEMEIEEEGDDFFETSMILAKRLLFLAYCELDGGQIASARQRLVQCISITNTIIYSSHNASRTKNNRSAQSILDDVYMELMLSMEEVESDKILARHVANLAIANGNCCGWVDPMQRPGYMARSTVQLSSVPICPLEQRPIWCNELERNYGRILDEYNNTSRGTPMMTNQWMDVGCGRRGSGHDDHSVVSGRGWKEYVLFGTGAIESDYDAPFTKKLLRQHVPDAVTLAQEGGGEVIFSRLSPRTHIKPHCGPTNLRWTAHLGLVIPKSKSDCRIRVGNEWKSWSAGKILLFDDSFEHEVRNDTDEERVVLLIRLWHPELTSRTVLASQLVQEAIAKKEESVQKRYNPPA</sequence>
<dbReference type="SUPFAM" id="SSF144232">
    <property type="entry name" value="HIT/MYND zinc finger-like"/>
    <property type="match status" value="1"/>
</dbReference>
<dbReference type="GO" id="GO:0062101">
    <property type="term" value="F:peptidyl-aspartic acid 3-dioxygenase activity"/>
    <property type="evidence" value="ECO:0007669"/>
    <property type="project" value="UniProtKB-EC"/>
</dbReference>
<dbReference type="SUPFAM" id="SSF54236">
    <property type="entry name" value="Ubiquitin-like"/>
    <property type="match status" value="1"/>
</dbReference>
<dbReference type="Pfam" id="PF11976">
    <property type="entry name" value="Rad60-SLD"/>
    <property type="match status" value="1"/>
</dbReference>
<dbReference type="EMBL" id="JATAAI010000052">
    <property type="protein sequence ID" value="KAK1733215.1"/>
    <property type="molecule type" value="Genomic_DNA"/>
</dbReference>
<comment type="caution">
    <text evidence="8">The sequence shown here is derived from an EMBL/GenBank/DDBJ whole genome shotgun (WGS) entry which is preliminary data.</text>
</comment>
<evidence type="ECO:0000256" key="6">
    <source>
        <dbReference type="SAM" id="MobiDB-lite"/>
    </source>
</evidence>
<dbReference type="Proteomes" id="UP001224775">
    <property type="component" value="Unassembled WGS sequence"/>
</dbReference>
<evidence type="ECO:0000313" key="9">
    <source>
        <dbReference type="Proteomes" id="UP001224775"/>
    </source>
</evidence>
<dbReference type="PROSITE" id="PS50865">
    <property type="entry name" value="ZF_MYND_2"/>
    <property type="match status" value="1"/>
</dbReference>
<dbReference type="InterPro" id="IPR039038">
    <property type="entry name" value="ASPH"/>
</dbReference>
<dbReference type="GO" id="GO:0008270">
    <property type="term" value="F:zinc ion binding"/>
    <property type="evidence" value="ECO:0007669"/>
    <property type="project" value="UniProtKB-KW"/>
</dbReference>
<keyword evidence="4" id="KW-0862">Zinc</keyword>
<keyword evidence="9" id="KW-1185">Reference proteome</keyword>
<dbReference type="Pfam" id="PF05118">
    <property type="entry name" value="Asp_Arg_Hydrox"/>
    <property type="match status" value="1"/>
</dbReference>